<dbReference type="RefSeq" id="XP_040748064.1">
    <property type="nucleotide sequence ID" value="XM_040890840.1"/>
</dbReference>
<name>A0A1Y1WMV1_9FUNG</name>
<dbReference type="PRINTS" id="PR00411">
    <property type="entry name" value="PNDRDTASEI"/>
</dbReference>
<evidence type="ECO:0000313" key="7">
    <source>
        <dbReference type="Proteomes" id="UP000193922"/>
    </source>
</evidence>
<dbReference type="Pfam" id="PF07992">
    <property type="entry name" value="Pyr_redox_2"/>
    <property type="match status" value="1"/>
</dbReference>
<accession>A0A1Y1WMV1</accession>
<keyword evidence="2" id="KW-0285">Flavoprotein</keyword>
<keyword evidence="3" id="KW-0274">FAD</keyword>
<dbReference type="InterPro" id="IPR023753">
    <property type="entry name" value="FAD/NAD-binding_dom"/>
</dbReference>
<dbReference type="InterPro" id="IPR036188">
    <property type="entry name" value="FAD/NAD-bd_sf"/>
</dbReference>
<dbReference type="GeneID" id="63807488"/>
<dbReference type="GO" id="GO:0005737">
    <property type="term" value="C:cytoplasm"/>
    <property type="evidence" value="ECO:0007669"/>
    <property type="project" value="TreeGrafter"/>
</dbReference>
<sequence>MAVLNTPIRIIIAGGNYGGLGAAKAIYTHLLATNSDYDGTKQAPPNPNIQITLVDRRDGFVHYLGMTRGLSQLDYGRKLWAPYSSMPWLQHPSFIIRKEIISQVTPHFVELAGSQERLEFDYLVLAMGVSRQAPIGVSASTKDEFIRDLEYDHALIKSAESIVVVGGGAVGTELAADLKTDFPEKTITLVHSRDLPVPGPFLYEFRQGAADILCKLGVNTLFSQRVVNETPVDDLGSSEALEFSDILPELVNSVKRNVVIETSSGENVKADLVFNCLGAKTKETLIKLPSSTAEPMFTPNGIRVKSSLQLDDPNYPHIFAVGDICNRAQIKFAGAAASGGRLAGKNIARLVAAVSTENIAAELEESRPPKLSMKLILGEKHALIQGKGHVVPSDEAIHKCAPDIKLGKAIRSTFVGTYPVNK</sequence>
<dbReference type="GO" id="GO:0050660">
    <property type="term" value="F:flavin adenine dinucleotide binding"/>
    <property type="evidence" value="ECO:0007669"/>
    <property type="project" value="TreeGrafter"/>
</dbReference>
<evidence type="ECO:0000259" key="5">
    <source>
        <dbReference type="Pfam" id="PF07992"/>
    </source>
</evidence>
<comment type="similarity">
    <text evidence="1">Belongs to the FAD-dependent oxidoreductase family.</text>
</comment>
<evidence type="ECO:0000256" key="3">
    <source>
        <dbReference type="ARBA" id="ARBA00022827"/>
    </source>
</evidence>
<dbReference type="Gene3D" id="3.50.50.100">
    <property type="match status" value="1"/>
</dbReference>
<dbReference type="OrthoDB" id="202203at2759"/>
<evidence type="ECO:0000256" key="4">
    <source>
        <dbReference type="ARBA" id="ARBA00023002"/>
    </source>
</evidence>
<organism evidence="6 7">
    <name type="scientific">Linderina pennispora</name>
    <dbReference type="NCBI Taxonomy" id="61395"/>
    <lineage>
        <taxon>Eukaryota</taxon>
        <taxon>Fungi</taxon>
        <taxon>Fungi incertae sedis</taxon>
        <taxon>Zoopagomycota</taxon>
        <taxon>Kickxellomycotina</taxon>
        <taxon>Kickxellomycetes</taxon>
        <taxon>Kickxellales</taxon>
        <taxon>Kickxellaceae</taxon>
        <taxon>Linderina</taxon>
    </lineage>
</organism>
<evidence type="ECO:0000256" key="1">
    <source>
        <dbReference type="ARBA" id="ARBA00006442"/>
    </source>
</evidence>
<dbReference type="PANTHER" id="PTHR43735:SF3">
    <property type="entry name" value="FERROPTOSIS SUPPRESSOR PROTEIN 1"/>
    <property type="match status" value="1"/>
</dbReference>
<dbReference type="SUPFAM" id="SSF51905">
    <property type="entry name" value="FAD/NAD(P)-binding domain"/>
    <property type="match status" value="1"/>
</dbReference>
<dbReference type="AlphaFoldDB" id="A0A1Y1WMV1"/>
<comment type="caution">
    <text evidence="6">The sequence shown here is derived from an EMBL/GenBank/DDBJ whole genome shotgun (WGS) entry which is preliminary data.</text>
</comment>
<proteinExistence type="inferred from homology"/>
<feature type="domain" description="FAD/NAD(P)-binding" evidence="5">
    <location>
        <begin position="111"/>
        <end position="337"/>
    </location>
</feature>
<keyword evidence="4" id="KW-0560">Oxidoreductase</keyword>
<evidence type="ECO:0000313" key="6">
    <source>
        <dbReference type="EMBL" id="ORX74853.1"/>
    </source>
</evidence>
<dbReference type="PRINTS" id="PR00368">
    <property type="entry name" value="FADPNR"/>
</dbReference>
<dbReference type="EMBL" id="MCFD01000001">
    <property type="protein sequence ID" value="ORX74853.1"/>
    <property type="molecule type" value="Genomic_DNA"/>
</dbReference>
<keyword evidence="7" id="KW-1185">Reference proteome</keyword>
<protein>
    <submittedName>
        <fullName evidence="6">FAD/NAD(P)-binding domain-containing protein</fullName>
    </submittedName>
</protein>
<dbReference type="Proteomes" id="UP000193922">
    <property type="component" value="Unassembled WGS sequence"/>
</dbReference>
<evidence type="ECO:0000256" key="2">
    <source>
        <dbReference type="ARBA" id="ARBA00022630"/>
    </source>
</evidence>
<gene>
    <name evidence="6" type="ORF">DL89DRAFT_301278</name>
</gene>
<reference evidence="6 7" key="1">
    <citation type="submission" date="2016-07" db="EMBL/GenBank/DDBJ databases">
        <title>Pervasive Adenine N6-methylation of Active Genes in Fungi.</title>
        <authorList>
            <consortium name="DOE Joint Genome Institute"/>
            <person name="Mondo S.J."/>
            <person name="Dannebaum R.O."/>
            <person name="Kuo R.C."/>
            <person name="Labutti K."/>
            <person name="Haridas S."/>
            <person name="Kuo A."/>
            <person name="Salamov A."/>
            <person name="Ahrendt S.R."/>
            <person name="Lipzen A."/>
            <person name="Sullivan W."/>
            <person name="Andreopoulos W.B."/>
            <person name="Clum A."/>
            <person name="Lindquist E."/>
            <person name="Daum C."/>
            <person name="Ramamoorthy G.K."/>
            <person name="Gryganskyi A."/>
            <person name="Culley D."/>
            <person name="Magnuson J.K."/>
            <person name="James T.Y."/>
            <person name="O'Malley M.A."/>
            <person name="Stajich J.E."/>
            <person name="Spatafora J.W."/>
            <person name="Visel A."/>
            <person name="Grigoriev I.V."/>
        </authorList>
    </citation>
    <scope>NUCLEOTIDE SEQUENCE [LARGE SCALE GENOMIC DNA]</scope>
    <source>
        <strain evidence="6 7">ATCC 12442</strain>
    </source>
</reference>
<dbReference type="PANTHER" id="PTHR43735">
    <property type="entry name" value="APOPTOSIS-INDUCING FACTOR 1"/>
    <property type="match status" value="1"/>
</dbReference>
<dbReference type="GO" id="GO:0004174">
    <property type="term" value="F:electron-transferring-flavoprotein dehydrogenase activity"/>
    <property type="evidence" value="ECO:0007669"/>
    <property type="project" value="TreeGrafter"/>
</dbReference>
<dbReference type="STRING" id="61395.A0A1Y1WMV1"/>